<evidence type="ECO:0000256" key="2">
    <source>
        <dbReference type="ARBA" id="ARBA00014286"/>
    </source>
</evidence>
<reference evidence="5 6" key="1">
    <citation type="submission" date="2020-01" db="EMBL/GenBank/DDBJ databases">
        <title>Identification and distribution of gene clusters putatively required for synthesis of sphingolipid metabolism inhibitors in phylogenetically diverse species of the filamentous fungus Fusarium.</title>
        <authorList>
            <person name="Kim H.-S."/>
            <person name="Busman M."/>
            <person name="Brown D.W."/>
            <person name="Divon H."/>
            <person name="Uhlig S."/>
            <person name="Proctor R.H."/>
        </authorList>
    </citation>
    <scope>NUCLEOTIDE SEQUENCE [LARGE SCALE GENOMIC DNA]</scope>
    <source>
        <strain evidence="5 6">NRRL 13308</strain>
    </source>
</reference>
<proteinExistence type="inferred from homology"/>
<evidence type="ECO:0000256" key="3">
    <source>
        <dbReference type="SAM" id="MobiDB-lite"/>
    </source>
</evidence>
<dbReference type="Proteomes" id="UP000536711">
    <property type="component" value="Unassembled WGS sequence"/>
</dbReference>
<keyword evidence="6" id="KW-1185">Reference proteome</keyword>
<gene>
    <name evidence="5" type="ORF">FACUT_6199</name>
</gene>
<comment type="caution">
    <text evidence="5">The sequence shown here is derived from an EMBL/GenBank/DDBJ whole genome shotgun (WGS) entry which is preliminary data.</text>
</comment>
<protein>
    <recommendedName>
        <fullName evidence="2">Altered inheritance of mitochondria protein 6</fullName>
    </recommendedName>
</protein>
<organism evidence="5 6">
    <name type="scientific">Fusarium acutatum</name>
    <dbReference type="NCBI Taxonomy" id="78861"/>
    <lineage>
        <taxon>Eukaryota</taxon>
        <taxon>Fungi</taxon>
        <taxon>Dikarya</taxon>
        <taxon>Ascomycota</taxon>
        <taxon>Pezizomycotina</taxon>
        <taxon>Sordariomycetes</taxon>
        <taxon>Hypocreomycetidae</taxon>
        <taxon>Hypocreales</taxon>
        <taxon>Nectriaceae</taxon>
        <taxon>Fusarium</taxon>
        <taxon>Fusarium fujikuroi species complex</taxon>
    </lineage>
</organism>
<evidence type="ECO:0000256" key="1">
    <source>
        <dbReference type="ARBA" id="ARBA00008858"/>
    </source>
</evidence>
<comment type="similarity">
    <text evidence="1">Belongs to the AIM6 family.</text>
</comment>
<dbReference type="SUPFAM" id="SSF51695">
    <property type="entry name" value="PLC-like phosphodiesterases"/>
    <property type="match status" value="1"/>
</dbReference>
<dbReference type="GO" id="GO:0006629">
    <property type="term" value="P:lipid metabolic process"/>
    <property type="evidence" value="ECO:0007669"/>
    <property type="project" value="InterPro"/>
</dbReference>
<dbReference type="InterPro" id="IPR051236">
    <property type="entry name" value="HAT_RTT109-like"/>
</dbReference>
<feature type="compositionally biased region" description="Polar residues" evidence="3">
    <location>
        <begin position="15"/>
        <end position="31"/>
    </location>
</feature>
<evidence type="ECO:0000256" key="4">
    <source>
        <dbReference type="SAM" id="Phobius"/>
    </source>
</evidence>
<accession>A0A8H4NG88</accession>
<keyword evidence="4" id="KW-0472">Membrane</keyword>
<dbReference type="GO" id="GO:0008081">
    <property type="term" value="F:phosphoric diester hydrolase activity"/>
    <property type="evidence" value="ECO:0007669"/>
    <property type="project" value="InterPro"/>
</dbReference>
<keyword evidence="4" id="KW-0812">Transmembrane</keyword>
<dbReference type="AlphaFoldDB" id="A0A8H4NG88"/>
<sequence length="808" mass="91507">MTKQEQPGSHFKINNGDSTSYNEHGGNTSQRPPDRPCDAPYETHHGKGAVINCTVNLEHHEILHHIRGRIEEEHRIEMASREPFFLNDLPKLSRRKATQFRNKTVPLYLPFADGPRRGLEPTLPIIIYNYIYRRWFRPYRTSIDQGQCIIKIINPSDQPLTPDLDSAVSSAMRMHTVINTRLDSIEADPFYTTLPLFRAMMIVVPGQSYPTCDDLRNITKMSVLVMATGEQGGLSAPITFDLIANGAKLIHVGGLSGVETDLETAIEFVMSLEKREEAAFGPSLTQSLHWGVIKTDRIVGPSSEWVDTERYKTWTGGGAYVDAGMMTQQEKIVWSGDSLVVTDPTTNPPVSGLTMGERTGSRIFHYLWSLRNQTDKDDIEYRPLRPTSPTNEDDLQSYTPCCSLRRRPCIRGRRKWLSPFLAAFAGACLILIAFFLMTFVIERYAVHTFETSGFALADPIEKYGDAIESAKRWVEVLSPQVTPVMVHSHNDYLRPRPLFSALSVGCASVEADVWLSKNGEDLLIGHHWWNLTPERTLNSLYIEPLLEILDSLNSPQFPGELDGQGHRAGVFASHPNKTLILFIDVKDDSEKTWPVVLKHLEPLRQKGYLSYHQNTGLIQADQSFHSGPLTVVGTGNIGKRRDVNIGSDLQKWRQHHDVFLDASLDLLSHPGFCERNDTLCREVEENEFYTASVSLFRAIGTVIPYFSKSQQDKLASQIQLAKKLNLKSRYWELPGWPVSRRNYVWRTLNHEGVDLINADDIVSATTKQWHSNYAIEGAWVLGIASCLFSFLFTVMWLGKRMVFRMMTV</sequence>
<evidence type="ECO:0000313" key="5">
    <source>
        <dbReference type="EMBL" id="KAF4436604.1"/>
    </source>
</evidence>
<name>A0A8H4NG88_9HYPO</name>
<dbReference type="OrthoDB" id="4153866at2759"/>
<dbReference type="EMBL" id="JAADJF010000141">
    <property type="protein sequence ID" value="KAF4436604.1"/>
    <property type="molecule type" value="Genomic_DNA"/>
</dbReference>
<feature type="region of interest" description="Disordered" evidence="3">
    <location>
        <begin position="1"/>
        <end position="43"/>
    </location>
</feature>
<feature type="transmembrane region" description="Helical" evidence="4">
    <location>
        <begin position="777"/>
        <end position="797"/>
    </location>
</feature>
<dbReference type="PANTHER" id="PTHR31571:SF1">
    <property type="entry name" value="ALTERED INHERITANCE OF MITOCHONDRIA PROTEIN 6"/>
    <property type="match status" value="1"/>
</dbReference>
<evidence type="ECO:0000313" key="6">
    <source>
        <dbReference type="Proteomes" id="UP000536711"/>
    </source>
</evidence>
<feature type="compositionally biased region" description="Basic and acidic residues" evidence="3">
    <location>
        <begin position="32"/>
        <end position="43"/>
    </location>
</feature>
<dbReference type="PANTHER" id="PTHR31571">
    <property type="entry name" value="ALTERED INHERITANCE OF MITOCHONDRIA PROTEIN 6"/>
    <property type="match status" value="1"/>
</dbReference>
<keyword evidence="4" id="KW-1133">Transmembrane helix</keyword>
<feature type="transmembrane region" description="Helical" evidence="4">
    <location>
        <begin position="416"/>
        <end position="441"/>
    </location>
</feature>
<dbReference type="InterPro" id="IPR017946">
    <property type="entry name" value="PLC-like_Pdiesterase_TIM-brl"/>
</dbReference>